<gene>
    <name evidence="1" type="ORF">CTOB1V02_LOCUS4573</name>
</gene>
<proteinExistence type="predicted"/>
<sequence length="102" mass="12037">MSYSHMWSKYLRFVRSDRVRNNVMPYIAGGIAAVTCLTYSSLHTFFADYYVEWMRVLVRGIPMKMDPELETLVEEVREDVKKYDERAKKIRTFPVVGEETST</sequence>
<evidence type="ECO:0000313" key="1">
    <source>
        <dbReference type="EMBL" id="CAD7226657.1"/>
    </source>
</evidence>
<dbReference type="EMBL" id="OB660884">
    <property type="protein sequence ID" value="CAD7226657.1"/>
    <property type="molecule type" value="Genomic_DNA"/>
</dbReference>
<accession>A0A7R8ZJA1</accession>
<reference evidence="1" key="1">
    <citation type="submission" date="2020-11" db="EMBL/GenBank/DDBJ databases">
        <authorList>
            <person name="Tran Van P."/>
        </authorList>
    </citation>
    <scope>NUCLEOTIDE SEQUENCE</scope>
</reference>
<organism evidence="1">
    <name type="scientific">Cyprideis torosa</name>
    <dbReference type="NCBI Taxonomy" id="163714"/>
    <lineage>
        <taxon>Eukaryota</taxon>
        <taxon>Metazoa</taxon>
        <taxon>Ecdysozoa</taxon>
        <taxon>Arthropoda</taxon>
        <taxon>Crustacea</taxon>
        <taxon>Oligostraca</taxon>
        <taxon>Ostracoda</taxon>
        <taxon>Podocopa</taxon>
        <taxon>Podocopida</taxon>
        <taxon>Cytherocopina</taxon>
        <taxon>Cytheroidea</taxon>
        <taxon>Cytherideidae</taxon>
        <taxon>Cyprideis</taxon>
    </lineage>
</organism>
<name>A0A7R8ZJA1_9CRUS</name>
<protein>
    <submittedName>
        <fullName evidence="1">Uncharacterized protein</fullName>
    </submittedName>
</protein>
<dbReference type="AlphaFoldDB" id="A0A7R8ZJA1"/>